<dbReference type="Proteomes" id="UP001193389">
    <property type="component" value="Chromosome"/>
</dbReference>
<sequence length="45" mass="5371">MKPYTFSGWVASVASMNSVNETPDRKRKWEMKNRKEFDPEPRLLL</sequence>
<evidence type="ECO:0000313" key="2">
    <source>
        <dbReference type="EMBL" id="BBE18701.1"/>
    </source>
</evidence>
<accession>A0A5K7SAU9</accession>
<reference evidence="2" key="1">
    <citation type="journal article" date="2020" name="Int. J. Syst. Evol. Microbiol.">
        <title>Aquipluma nitroreducens gen. nov. sp. nov., a novel facultatively anaerobic bacterium isolated from a freshwater lake.</title>
        <authorList>
            <person name="Watanabe M."/>
            <person name="Kojima H."/>
            <person name="Fukui M."/>
        </authorList>
    </citation>
    <scope>NUCLEOTIDE SEQUENCE</scope>
    <source>
        <strain evidence="2">MeG22</strain>
    </source>
</reference>
<evidence type="ECO:0000313" key="3">
    <source>
        <dbReference type="Proteomes" id="UP001193389"/>
    </source>
</evidence>
<dbReference type="AlphaFoldDB" id="A0A5K7SAU9"/>
<feature type="compositionally biased region" description="Basic and acidic residues" evidence="1">
    <location>
        <begin position="30"/>
        <end position="45"/>
    </location>
</feature>
<keyword evidence="3" id="KW-1185">Reference proteome</keyword>
<name>A0A5K7SAU9_9BACT</name>
<feature type="region of interest" description="Disordered" evidence="1">
    <location>
        <begin position="21"/>
        <end position="45"/>
    </location>
</feature>
<gene>
    <name evidence="2" type="ORF">AQPE_2865</name>
</gene>
<protein>
    <submittedName>
        <fullName evidence="2">Uncharacterized protein</fullName>
    </submittedName>
</protein>
<dbReference type="KEGG" id="anf:AQPE_2865"/>
<proteinExistence type="predicted"/>
<organism evidence="2 3">
    <name type="scientific">Aquipluma nitroreducens</name>
    <dbReference type="NCBI Taxonomy" id="2010828"/>
    <lineage>
        <taxon>Bacteria</taxon>
        <taxon>Pseudomonadati</taxon>
        <taxon>Bacteroidota</taxon>
        <taxon>Bacteroidia</taxon>
        <taxon>Marinilabiliales</taxon>
        <taxon>Prolixibacteraceae</taxon>
        <taxon>Aquipluma</taxon>
    </lineage>
</organism>
<evidence type="ECO:0000256" key="1">
    <source>
        <dbReference type="SAM" id="MobiDB-lite"/>
    </source>
</evidence>
<dbReference type="EMBL" id="AP018694">
    <property type="protein sequence ID" value="BBE18701.1"/>
    <property type="molecule type" value="Genomic_DNA"/>
</dbReference>